<dbReference type="KEGG" id="adin:H7849_11240"/>
<evidence type="ECO:0000259" key="1">
    <source>
        <dbReference type="Pfam" id="PF00561"/>
    </source>
</evidence>
<sequence>MALASWILADDPRVNEISVPVNGHRMYCLTTGNGPSLLLLHGLLGSAHAWYPCLSRLGQDSFVYAVDSFGIGRSDRVPGLDASLRAHADRMATFLDEVGIGRADIMGTSHGGAVAMMLAARHPERVRSLLLHAPANPFSLLGDPMVHFYRTPLGRWFANQVPNLPEKLQELALGRMYGNSKLVRQEALERYMSSLRVPGTVQHVLNILDSWFEDMRELGASLEKLRDVPTLLMWGTRDRAVSLESGRQLEKVLPRAEMVILPGVGHLPHDEAPIAFSDVANAFLRKIDRSEAAHGPQLVRSTL</sequence>
<dbReference type="RefSeq" id="WP_186746558.1">
    <property type="nucleotide sequence ID" value="NZ_CP060394.1"/>
</dbReference>
<gene>
    <name evidence="2" type="ORF">H7849_11240</name>
</gene>
<protein>
    <submittedName>
        <fullName evidence="2">Alpha/beta hydrolase</fullName>
    </submittedName>
</protein>
<dbReference type="PANTHER" id="PTHR46438">
    <property type="entry name" value="ALPHA/BETA-HYDROLASES SUPERFAMILY PROTEIN"/>
    <property type="match status" value="1"/>
</dbReference>
<dbReference type="Proteomes" id="UP000515312">
    <property type="component" value="Chromosome"/>
</dbReference>
<dbReference type="SUPFAM" id="SSF53474">
    <property type="entry name" value="alpha/beta-Hydrolases"/>
    <property type="match status" value="1"/>
</dbReference>
<keyword evidence="2" id="KW-0378">Hydrolase</keyword>
<feature type="domain" description="AB hydrolase-1" evidence="1">
    <location>
        <begin position="35"/>
        <end position="273"/>
    </location>
</feature>
<reference evidence="2 3" key="1">
    <citation type="submission" date="2020-08" db="EMBL/GenBank/DDBJ databases">
        <title>Edaphobacter telluris sp. nov. and Acidobacterium dinghuensis sp. nov., two acidobacteria isolated from forest soil.</title>
        <authorList>
            <person name="Fu J."/>
            <person name="Qiu L."/>
        </authorList>
    </citation>
    <scope>NUCLEOTIDE SEQUENCE [LARGE SCALE GENOMIC DNA]</scope>
    <source>
        <strain evidence="2">4Y35</strain>
    </source>
</reference>
<organism evidence="2 3">
    <name type="scientific">Alloacidobacterium dinghuense</name>
    <dbReference type="NCBI Taxonomy" id="2763107"/>
    <lineage>
        <taxon>Bacteria</taxon>
        <taxon>Pseudomonadati</taxon>
        <taxon>Acidobacteriota</taxon>
        <taxon>Terriglobia</taxon>
        <taxon>Terriglobales</taxon>
        <taxon>Acidobacteriaceae</taxon>
        <taxon>Alloacidobacterium</taxon>
    </lineage>
</organism>
<dbReference type="InterPro" id="IPR029058">
    <property type="entry name" value="AB_hydrolase_fold"/>
</dbReference>
<dbReference type="Pfam" id="PF00561">
    <property type="entry name" value="Abhydrolase_1"/>
    <property type="match status" value="1"/>
</dbReference>
<dbReference type="AlphaFoldDB" id="A0A7G8BPD7"/>
<dbReference type="PANTHER" id="PTHR46438:SF11">
    <property type="entry name" value="LIPASE-RELATED"/>
    <property type="match status" value="1"/>
</dbReference>
<proteinExistence type="predicted"/>
<dbReference type="Gene3D" id="3.40.50.1820">
    <property type="entry name" value="alpha/beta hydrolase"/>
    <property type="match status" value="1"/>
</dbReference>
<dbReference type="PRINTS" id="PR00111">
    <property type="entry name" value="ABHYDROLASE"/>
</dbReference>
<evidence type="ECO:0000313" key="2">
    <source>
        <dbReference type="EMBL" id="QNI34407.1"/>
    </source>
</evidence>
<dbReference type="GO" id="GO:0016787">
    <property type="term" value="F:hydrolase activity"/>
    <property type="evidence" value="ECO:0007669"/>
    <property type="project" value="UniProtKB-KW"/>
</dbReference>
<name>A0A7G8BPD7_9BACT</name>
<dbReference type="InterPro" id="IPR000073">
    <property type="entry name" value="AB_hydrolase_1"/>
</dbReference>
<evidence type="ECO:0000313" key="3">
    <source>
        <dbReference type="Proteomes" id="UP000515312"/>
    </source>
</evidence>
<dbReference type="EMBL" id="CP060394">
    <property type="protein sequence ID" value="QNI34407.1"/>
    <property type="molecule type" value="Genomic_DNA"/>
</dbReference>
<accession>A0A7G8BPD7</accession>
<keyword evidence="3" id="KW-1185">Reference proteome</keyword>